<dbReference type="CDD" id="cd03784">
    <property type="entry name" value="GT1_Gtf-like"/>
    <property type="match status" value="1"/>
</dbReference>
<dbReference type="EMBL" id="BQKI01000005">
    <property type="protein sequence ID" value="GJM94765.1"/>
    <property type="molecule type" value="Genomic_DNA"/>
</dbReference>
<dbReference type="PANTHER" id="PTHR48047:SF216">
    <property type="entry name" value="GLYCOSYLTRANSFERASE"/>
    <property type="match status" value="1"/>
</dbReference>
<evidence type="ECO:0000256" key="3">
    <source>
        <dbReference type="RuleBase" id="RU003718"/>
    </source>
</evidence>
<protein>
    <recommendedName>
        <fullName evidence="4">Glycosyltransferase</fullName>
        <ecNumber evidence="4">2.4.1.-</ecNumber>
    </recommendedName>
</protein>
<keyword evidence="7" id="KW-1185">Reference proteome</keyword>
<name>A0AAV5C9E9_ELECO</name>
<evidence type="ECO:0000256" key="5">
    <source>
        <dbReference type="SAM" id="SignalP"/>
    </source>
</evidence>
<dbReference type="AlphaFoldDB" id="A0AAV5C9E9"/>
<dbReference type="Gene3D" id="3.40.50.2000">
    <property type="entry name" value="Glycogen Phosphorylase B"/>
    <property type="match status" value="2"/>
</dbReference>
<keyword evidence="5" id="KW-0732">Signal</keyword>
<organism evidence="6 7">
    <name type="scientific">Eleusine coracana subsp. coracana</name>
    <dbReference type="NCBI Taxonomy" id="191504"/>
    <lineage>
        <taxon>Eukaryota</taxon>
        <taxon>Viridiplantae</taxon>
        <taxon>Streptophyta</taxon>
        <taxon>Embryophyta</taxon>
        <taxon>Tracheophyta</taxon>
        <taxon>Spermatophyta</taxon>
        <taxon>Magnoliopsida</taxon>
        <taxon>Liliopsida</taxon>
        <taxon>Poales</taxon>
        <taxon>Poaceae</taxon>
        <taxon>PACMAD clade</taxon>
        <taxon>Chloridoideae</taxon>
        <taxon>Cynodonteae</taxon>
        <taxon>Eleusininae</taxon>
        <taxon>Eleusine</taxon>
    </lineage>
</organism>
<dbReference type="InterPro" id="IPR002213">
    <property type="entry name" value="UDP_glucos_trans"/>
</dbReference>
<evidence type="ECO:0000313" key="7">
    <source>
        <dbReference type="Proteomes" id="UP001054889"/>
    </source>
</evidence>
<accession>A0AAV5C9E9</accession>
<evidence type="ECO:0000256" key="2">
    <source>
        <dbReference type="ARBA" id="ARBA00022679"/>
    </source>
</evidence>
<evidence type="ECO:0000256" key="4">
    <source>
        <dbReference type="RuleBase" id="RU362057"/>
    </source>
</evidence>
<comment type="caution">
    <text evidence="6">The sequence shown here is derived from an EMBL/GenBank/DDBJ whole genome shotgun (WGS) entry which is preliminary data.</text>
</comment>
<comment type="similarity">
    <text evidence="1 3">Belongs to the UDP-glycosyltransferase family.</text>
</comment>
<dbReference type="PANTHER" id="PTHR48047">
    <property type="entry name" value="GLYCOSYLTRANSFERASE"/>
    <property type="match status" value="1"/>
</dbReference>
<dbReference type="SUPFAM" id="SSF53756">
    <property type="entry name" value="UDP-Glycosyltransferase/glycogen phosphorylase"/>
    <property type="match status" value="1"/>
</dbReference>
<dbReference type="PROSITE" id="PS00375">
    <property type="entry name" value="UDPGT"/>
    <property type="match status" value="1"/>
</dbReference>
<dbReference type="Pfam" id="PF00201">
    <property type="entry name" value="UDPGT"/>
    <property type="match status" value="1"/>
</dbReference>
<dbReference type="EC" id="2.4.1.-" evidence="4"/>
<evidence type="ECO:0000256" key="1">
    <source>
        <dbReference type="ARBA" id="ARBA00009995"/>
    </source>
</evidence>
<dbReference type="InterPro" id="IPR035595">
    <property type="entry name" value="UDP_glycos_trans_CS"/>
</dbReference>
<keyword evidence="2 3" id="KW-0808">Transferase</keyword>
<dbReference type="FunFam" id="3.40.50.2000:FF:000063">
    <property type="entry name" value="Glycosyltransferase"/>
    <property type="match status" value="1"/>
</dbReference>
<reference evidence="6" key="2">
    <citation type="submission" date="2021-12" db="EMBL/GenBank/DDBJ databases">
        <title>Resequencing data analysis of finger millet.</title>
        <authorList>
            <person name="Hatakeyama M."/>
            <person name="Aluri S."/>
            <person name="Balachadran M.T."/>
            <person name="Sivarajan S.R."/>
            <person name="Poveda L."/>
            <person name="Shimizu-Inatsugi R."/>
            <person name="Schlapbach R."/>
            <person name="Sreeman S.M."/>
            <person name="Shimizu K.K."/>
        </authorList>
    </citation>
    <scope>NUCLEOTIDE SEQUENCE</scope>
</reference>
<feature type="chain" id="PRO_5043977592" description="Glycosyltransferase" evidence="5">
    <location>
        <begin position="18"/>
        <end position="525"/>
    </location>
</feature>
<keyword evidence="3" id="KW-0328">Glycosyltransferase</keyword>
<dbReference type="Proteomes" id="UP001054889">
    <property type="component" value="Unassembled WGS sequence"/>
</dbReference>
<dbReference type="GO" id="GO:0035251">
    <property type="term" value="F:UDP-glucosyltransferase activity"/>
    <property type="evidence" value="ECO:0007669"/>
    <property type="project" value="TreeGrafter"/>
</dbReference>
<sequence>MAASSLHFVLVPFLAQGHIIPAMDLARLIAGHGARVTVALTPVAAARNRAALDHAGLAVDFAELAFPGPAMGLPEGCESLDLVPDPSLHTNFLDAAWQLAAPLESYLRSLPRRPDCLLFDTCSPWAAGVARRVGLPLRLVFHCPSAYYLLTLRLLAQHGAHDDDRVINGDFEPFEVPAGFPVRAVVNKATTLGFFQWPGLERFRRDTLDAEAAADGHVINTCAAVEAAFVEGYAAAVGRRKAWAVGPLCVLNDADAKAARGDRPAVDAGAVTAWLDARPAGSVLYVSFGSVARLFPRQAAELAAGLEASARPFVWAAKEAHHLDPEFEARVAGRGLVIRGWAPQMAVLSHRAVGGFLTHAGWNSTMEALAHGVPLLTWPHFADQFLNEALIVDVLGVGVRSGVKVPATHVALVKSGGELLDVQLGRDDVQRAVAELMDDGTAGAARRARAKELAAKVRAAMAEGGSSDADLKDMIRHVGEITRSKMVEDHTGEVVVLGAPGELGSKNMEDDVDVDSKFRVASGAA</sequence>
<evidence type="ECO:0000313" key="6">
    <source>
        <dbReference type="EMBL" id="GJM94765.1"/>
    </source>
</evidence>
<reference evidence="6" key="1">
    <citation type="journal article" date="2018" name="DNA Res.">
        <title>Multiple hybrid de novo genome assembly of finger millet, an orphan allotetraploid crop.</title>
        <authorList>
            <person name="Hatakeyama M."/>
            <person name="Aluri S."/>
            <person name="Balachadran M.T."/>
            <person name="Sivarajan S.R."/>
            <person name="Patrignani A."/>
            <person name="Gruter S."/>
            <person name="Poveda L."/>
            <person name="Shimizu-Inatsugi R."/>
            <person name="Baeten J."/>
            <person name="Francoijs K.J."/>
            <person name="Nataraja K.N."/>
            <person name="Reddy Y.A.N."/>
            <person name="Phadnis S."/>
            <person name="Ravikumar R.L."/>
            <person name="Schlapbach R."/>
            <person name="Sreeman S.M."/>
            <person name="Shimizu K.K."/>
        </authorList>
    </citation>
    <scope>NUCLEOTIDE SEQUENCE</scope>
</reference>
<gene>
    <name evidence="6" type="primary">ga11441</name>
    <name evidence="6" type="ORF">PR202_ga11441</name>
</gene>
<feature type="signal peptide" evidence="5">
    <location>
        <begin position="1"/>
        <end position="17"/>
    </location>
</feature>
<proteinExistence type="inferred from homology"/>